<dbReference type="PANTHER" id="PTHR24064">
    <property type="entry name" value="SOLUTE CARRIER FAMILY 22 MEMBER"/>
    <property type="match status" value="1"/>
</dbReference>
<feature type="transmembrane region" description="Helical" evidence="5">
    <location>
        <begin position="245"/>
        <end position="264"/>
    </location>
</feature>
<evidence type="ECO:0000256" key="3">
    <source>
        <dbReference type="ARBA" id="ARBA00022989"/>
    </source>
</evidence>
<feature type="transmembrane region" description="Helical" evidence="5">
    <location>
        <begin position="350"/>
        <end position="368"/>
    </location>
</feature>
<evidence type="ECO:0000313" key="8">
    <source>
        <dbReference type="Proteomes" id="UP000440578"/>
    </source>
</evidence>
<evidence type="ECO:0000313" key="7">
    <source>
        <dbReference type="EMBL" id="KAF0292256.1"/>
    </source>
</evidence>
<evidence type="ECO:0000259" key="6">
    <source>
        <dbReference type="PROSITE" id="PS50850"/>
    </source>
</evidence>
<dbReference type="PROSITE" id="PS50850">
    <property type="entry name" value="MFS"/>
    <property type="match status" value="1"/>
</dbReference>
<feature type="transmembrane region" description="Helical" evidence="5">
    <location>
        <begin position="160"/>
        <end position="179"/>
    </location>
</feature>
<evidence type="ECO:0000256" key="1">
    <source>
        <dbReference type="ARBA" id="ARBA00004141"/>
    </source>
</evidence>
<gene>
    <name evidence="7" type="primary">Orct_3</name>
    <name evidence="7" type="ORF">FJT64_009717</name>
</gene>
<keyword evidence="2 5" id="KW-0812">Transmembrane</keyword>
<dbReference type="OrthoDB" id="3936150at2759"/>
<dbReference type="EMBL" id="VIIS01001825">
    <property type="protein sequence ID" value="KAF0292256.1"/>
    <property type="molecule type" value="Genomic_DNA"/>
</dbReference>
<evidence type="ECO:0000256" key="4">
    <source>
        <dbReference type="ARBA" id="ARBA00023136"/>
    </source>
</evidence>
<dbReference type="GO" id="GO:0022857">
    <property type="term" value="F:transmembrane transporter activity"/>
    <property type="evidence" value="ECO:0007669"/>
    <property type="project" value="InterPro"/>
</dbReference>
<sequence length="553" mass="60499">MAAAHGVQFEEILSRAGDAGLWQALLFVWSMVGSVLSGMHNFSSAFVGGEPEHRCALPGELANETASEEQLHLWLPYNNATGRPASCERWDAAGGNRTLGCDAGWVYSRERFHSTIVSEWDLVCGRRWMMSTVQASYMFGIFCGSMISGVLSDQFGRRRVVCYSSVLFIISSLATAGAGSYATFVTLRFITAFTGTSVFNSMFILTMEVMGPRWRSLVGLVYQIPFSCGFMALPAAAYLVRDWRYLQLVISAPSVLMLGFWWALPESPRWLIMQDRLPEALDVLVAAARRNKRTLPSDAEMMRMMSEFRAAETKLSPDDDEEPQRSALQSCANGIGEICRLVGTPRMRRISLASFYNWLVVSLIYYGVTFNSADLSSSPYLAIFLAGLVEVPAVLLAVPLISRVGRRPTMVLTFLLAGAAILCIMAVPAGTAWPKLTLAMVGKFASSAGFAVIFLYTAEFFPTTLRNVGFGASSMCARVGSMAAPYVVDLLSPVHWAIPSCVFGLSGVTAALVALLLPETNGRRLPETVADIERGSWHPAPRDGYQALHRTEP</sequence>
<comment type="caution">
    <text evidence="7">The sequence shown here is derived from an EMBL/GenBank/DDBJ whole genome shotgun (WGS) entry which is preliminary data.</text>
</comment>
<protein>
    <submittedName>
        <fullName evidence="7">Organic cation transporter protein</fullName>
    </submittedName>
</protein>
<dbReference type="Gene3D" id="1.20.1250.20">
    <property type="entry name" value="MFS general substrate transporter like domains"/>
    <property type="match status" value="1"/>
</dbReference>
<keyword evidence="3 5" id="KW-1133">Transmembrane helix</keyword>
<organism evidence="7 8">
    <name type="scientific">Amphibalanus amphitrite</name>
    <name type="common">Striped barnacle</name>
    <name type="synonym">Balanus amphitrite</name>
    <dbReference type="NCBI Taxonomy" id="1232801"/>
    <lineage>
        <taxon>Eukaryota</taxon>
        <taxon>Metazoa</taxon>
        <taxon>Ecdysozoa</taxon>
        <taxon>Arthropoda</taxon>
        <taxon>Crustacea</taxon>
        <taxon>Multicrustacea</taxon>
        <taxon>Cirripedia</taxon>
        <taxon>Thoracica</taxon>
        <taxon>Thoracicalcarea</taxon>
        <taxon>Balanomorpha</taxon>
        <taxon>Balanoidea</taxon>
        <taxon>Balanidae</taxon>
        <taxon>Amphibalaninae</taxon>
        <taxon>Amphibalanus</taxon>
    </lineage>
</organism>
<feature type="transmembrane region" description="Helical" evidence="5">
    <location>
        <begin position="380"/>
        <end position="398"/>
    </location>
</feature>
<dbReference type="InterPro" id="IPR020846">
    <property type="entry name" value="MFS_dom"/>
</dbReference>
<dbReference type="AlphaFoldDB" id="A0A6A4VCN0"/>
<dbReference type="PROSITE" id="PS00216">
    <property type="entry name" value="SUGAR_TRANSPORT_1"/>
    <property type="match status" value="1"/>
</dbReference>
<feature type="transmembrane region" description="Helical" evidence="5">
    <location>
        <begin position="135"/>
        <end position="153"/>
    </location>
</feature>
<feature type="transmembrane region" description="Helical" evidence="5">
    <location>
        <begin position="410"/>
        <end position="430"/>
    </location>
</feature>
<evidence type="ECO:0000256" key="2">
    <source>
        <dbReference type="ARBA" id="ARBA00022692"/>
    </source>
</evidence>
<dbReference type="SUPFAM" id="SSF103473">
    <property type="entry name" value="MFS general substrate transporter"/>
    <property type="match status" value="1"/>
</dbReference>
<proteinExistence type="predicted"/>
<dbReference type="InterPro" id="IPR005829">
    <property type="entry name" value="Sugar_transporter_CS"/>
</dbReference>
<keyword evidence="8" id="KW-1185">Reference proteome</keyword>
<name>A0A6A4VCN0_AMPAM</name>
<comment type="subcellular location">
    <subcellularLocation>
        <location evidence="1">Membrane</location>
        <topology evidence="1">Multi-pass membrane protein</topology>
    </subcellularLocation>
</comment>
<dbReference type="Pfam" id="PF00083">
    <property type="entry name" value="Sugar_tr"/>
    <property type="match status" value="1"/>
</dbReference>
<dbReference type="Proteomes" id="UP000440578">
    <property type="component" value="Unassembled WGS sequence"/>
</dbReference>
<dbReference type="InterPro" id="IPR005828">
    <property type="entry name" value="MFS_sugar_transport-like"/>
</dbReference>
<feature type="transmembrane region" description="Helical" evidence="5">
    <location>
        <begin position="217"/>
        <end position="239"/>
    </location>
</feature>
<dbReference type="InterPro" id="IPR036259">
    <property type="entry name" value="MFS_trans_sf"/>
</dbReference>
<evidence type="ECO:0000256" key="5">
    <source>
        <dbReference type="SAM" id="Phobius"/>
    </source>
</evidence>
<dbReference type="GO" id="GO:0016020">
    <property type="term" value="C:membrane"/>
    <property type="evidence" value="ECO:0007669"/>
    <property type="project" value="UniProtKB-SubCell"/>
</dbReference>
<keyword evidence="4 5" id="KW-0472">Membrane</keyword>
<feature type="transmembrane region" description="Helical" evidence="5">
    <location>
        <begin position="185"/>
        <end position="205"/>
    </location>
</feature>
<reference evidence="7 8" key="1">
    <citation type="submission" date="2019-07" db="EMBL/GenBank/DDBJ databases">
        <title>Draft genome assembly of a fouling barnacle, Amphibalanus amphitrite (Darwin, 1854): The first reference genome for Thecostraca.</title>
        <authorList>
            <person name="Kim W."/>
        </authorList>
    </citation>
    <scope>NUCLEOTIDE SEQUENCE [LARGE SCALE GENOMIC DNA]</scope>
    <source>
        <strain evidence="7">SNU_AA5</strain>
        <tissue evidence="7">Soma without cirri and trophi</tissue>
    </source>
</reference>
<dbReference type="CDD" id="cd17317">
    <property type="entry name" value="MFS_SLC22"/>
    <property type="match status" value="1"/>
</dbReference>
<feature type="domain" description="Major facilitator superfamily (MFS) profile" evidence="6">
    <location>
        <begin position="88"/>
        <end position="521"/>
    </location>
</feature>
<accession>A0A6A4VCN0</accession>